<dbReference type="Pfam" id="PF07264">
    <property type="entry name" value="EI24"/>
    <property type="match status" value="1"/>
</dbReference>
<organism evidence="10 11">
    <name type="scientific">Microbacterium oleivorans</name>
    <dbReference type="NCBI Taxonomy" id="273677"/>
    <lineage>
        <taxon>Bacteria</taxon>
        <taxon>Bacillati</taxon>
        <taxon>Actinomycetota</taxon>
        <taxon>Actinomycetes</taxon>
        <taxon>Micrococcales</taxon>
        <taxon>Microbacteriaceae</taxon>
        <taxon>Microbacterium</taxon>
    </lineage>
</organism>
<name>A0A031FUA5_9MICO</name>
<comment type="caution">
    <text evidence="10">The sequence shown here is derived from an EMBL/GenBank/DDBJ whole genome shotgun (WGS) entry which is preliminary data.</text>
</comment>
<comment type="subcellular location">
    <subcellularLocation>
        <location evidence="1">Membrane</location>
        <topology evidence="1">Multi-pass membrane protein</topology>
    </subcellularLocation>
</comment>
<dbReference type="InterPro" id="IPR050480">
    <property type="entry name" value="CysZ-like"/>
</dbReference>
<keyword evidence="8" id="KW-0764">Sulfate transport</keyword>
<dbReference type="GO" id="GO:0009675">
    <property type="term" value="F:high-affinity sulfate:proton symporter activity"/>
    <property type="evidence" value="ECO:0007669"/>
    <property type="project" value="TreeGrafter"/>
</dbReference>
<evidence type="ECO:0000256" key="8">
    <source>
        <dbReference type="ARBA" id="ARBA00023032"/>
    </source>
</evidence>
<dbReference type="Proteomes" id="UP000024001">
    <property type="component" value="Unassembled WGS sequence"/>
</dbReference>
<dbReference type="PANTHER" id="PTHR37468">
    <property type="entry name" value="SULFATE TRANSPORTER CYSZ"/>
    <property type="match status" value="1"/>
</dbReference>
<keyword evidence="3" id="KW-1003">Cell membrane</keyword>
<keyword evidence="2" id="KW-0813">Transport</keyword>
<evidence type="ECO:0000256" key="5">
    <source>
        <dbReference type="ARBA" id="ARBA00022605"/>
    </source>
</evidence>
<protein>
    <submittedName>
        <fullName evidence="10">Putative sulfate transport protein CysZ</fullName>
    </submittedName>
</protein>
<accession>A0A031FUA5</accession>
<dbReference type="GO" id="GO:0005886">
    <property type="term" value="C:plasma membrane"/>
    <property type="evidence" value="ECO:0007669"/>
    <property type="project" value="TreeGrafter"/>
</dbReference>
<evidence type="ECO:0000256" key="1">
    <source>
        <dbReference type="ARBA" id="ARBA00004141"/>
    </source>
</evidence>
<gene>
    <name evidence="10" type="ORF">BW34_01763</name>
</gene>
<evidence type="ECO:0000313" key="10">
    <source>
        <dbReference type="EMBL" id="EZP27771.1"/>
    </source>
</evidence>
<proteinExistence type="predicted"/>
<keyword evidence="4" id="KW-0997">Cell inner membrane</keyword>
<evidence type="ECO:0000256" key="6">
    <source>
        <dbReference type="ARBA" id="ARBA00022692"/>
    </source>
</evidence>
<dbReference type="AlphaFoldDB" id="A0A031FUA5"/>
<keyword evidence="9" id="KW-0472">Membrane</keyword>
<evidence type="ECO:0000256" key="4">
    <source>
        <dbReference type="ARBA" id="ARBA00022519"/>
    </source>
</evidence>
<dbReference type="eggNOG" id="COG2981">
    <property type="taxonomic scope" value="Bacteria"/>
</dbReference>
<sequence length="271" mass="27863">MTTPAAPRHPLSLFFRGVGDLGRGFAFWGRLPGAMALGLIPAAIVGALLLGGIITLAVFLGDIVTALTGFADGWSDIAASLVRFGIGAGLLGGAIVLAVVSFTALTLLIGDPFYERIWRSVEGHLGDAPPESDYGFWRSVGDSIGLILRGLLAAIVAALIGLIPLVGTVLGAVVAAFLTGWLLADELTSRAFMARGLDAVARRNLRRADRARVLGFGVATQLCFLVPLGAVIAMPAAVAGSTVLARTLVDARASVGQAGDTTAPPRRRNGA</sequence>
<dbReference type="InterPro" id="IPR059112">
    <property type="entry name" value="CysZ/EI24"/>
</dbReference>
<evidence type="ECO:0000256" key="2">
    <source>
        <dbReference type="ARBA" id="ARBA00022448"/>
    </source>
</evidence>
<dbReference type="PANTHER" id="PTHR37468:SF1">
    <property type="entry name" value="SULFATE TRANSPORTER CYSZ"/>
    <property type="match status" value="1"/>
</dbReference>
<evidence type="ECO:0000313" key="11">
    <source>
        <dbReference type="Proteomes" id="UP000024001"/>
    </source>
</evidence>
<dbReference type="RefSeq" id="WP_036311394.1">
    <property type="nucleotide sequence ID" value="NZ_JFYO01000005.1"/>
</dbReference>
<dbReference type="EMBL" id="JFYO01000005">
    <property type="protein sequence ID" value="EZP27771.1"/>
    <property type="molecule type" value="Genomic_DNA"/>
</dbReference>
<keyword evidence="7" id="KW-1133">Transmembrane helix</keyword>
<evidence type="ECO:0000256" key="7">
    <source>
        <dbReference type="ARBA" id="ARBA00022989"/>
    </source>
</evidence>
<evidence type="ECO:0000256" key="3">
    <source>
        <dbReference type="ARBA" id="ARBA00022475"/>
    </source>
</evidence>
<evidence type="ECO:0000256" key="9">
    <source>
        <dbReference type="ARBA" id="ARBA00023136"/>
    </source>
</evidence>
<keyword evidence="5" id="KW-0028">Amino-acid biosynthesis</keyword>
<keyword evidence="6" id="KW-0812">Transmembrane</keyword>
<keyword evidence="11" id="KW-1185">Reference proteome</keyword>
<reference evidence="10 11" key="1">
    <citation type="submission" date="2014-03" db="EMBL/GenBank/DDBJ databases">
        <title>Draft Genome Sequences of 13 Willow Endophytes.</title>
        <authorList>
            <person name="Gan H.Y."/>
            <person name="Gan H.M."/>
            <person name="Savka M.A."/>
            <person name="Hudson A.O."/>
        </authorList>
    </citation>
    <scope>NUCLEOTIDE SEQUENCE [LARGE SCALE GENOMIC DNA]</scope>
    <source>
        <strain evidence="10 11">RIT293</strain>
    </source>
</reference>
<dbReference type="OrthoDB" id="3375053at2"/>
<dbReference type="PATRIC" id="fig|273677.3.peg.1746"/>
<dbReference type="GO" id="GO:0000103">
    <property type="term" value="P:sulfate assimilation"/>
    <property type="evidence" value="ECO:0007669"/>
    <property type="project" value="TreeGrafter"/>
</dbReference>
<dbReference type="GO" id="GO:0019344">
    <property type="term" value="P:cysteine biosynthetic process"/>
    <property type="evidence" value="ECO:0007669"/>
    <property type="project" value="TreeGrafter"/>
</dbReference>